<dbReference type="InterPro" id="IPR002625">
    <property type="entry name" value="Smr_dom"/>
</dbReference>
<reference evidence="3" key="1">
    <citation type="submission" date="2021-08" db="EMBL/GenBank/DDBJ databases">
        <title>WGS assembly of Ceratopteris richardii.</title>
        <authorList>
            <person name="Marchant D.B."/>
            <person name="Chen G."/>
            <person name="Jenkins J."/>
            <person name="Shu S."/>
            <person name="Leebens-Mack J."/>
            <person name="Grimwood J."/>
            <person name="Schmutz J."/>
            <person name="Soltis P."/>
            <person name="Soltis D."/>
            <person name="Chen Z.-H."/>
        </authorList>
    </citation>
    <scope>NUCLEOTIDE SEQUENCE</scope>
    <source>
        <strain evidence="3">Whitten #5841</strain>
        <tissue evidence="3">Leaf</tissue>
    </source>
</reference>
<dbReference type="Gene3D" id="3.30.1370.110">
    <property type="match status" value="1"/>
</dbReference>
<gene>
    <name evidence="3" type="ORF">KP509_16G051200</name>
</gene>
<dbReference type="PANTHER" id="PTHR47812:SF2">
    <property type="entry name" value="SMR (SMALL MUTS RELATED) DOMAIN-CONTAINING PROTEIN"/>
    <property type="match status" value="1"/>
</dbReference>
<evidence type="ECO:0000256" key="1">
    <source>
        <dbReference type="SAM" id="MobiDB-lite"/>
    </source>
</evidence>
<dbReference type="OMA" id="DHLSAQH"/>
<dbReference type="OrthoDB" id="3231855at2759"/>
<evidence type="ECO:0000259" key="2">
    <source>
        <dbReference type="PROSITE" id="PS50828"/>
    </source>
</evidence>
<dbReference type="EMBL" id="CM035421">
    <property type="protein sequence ID" value="KAH7387967.1"/>
    <property type="molecule type" value="Genomic_DNA"/>
</dbReference>
<comment type="caution">
    <text evidence="3">The sequence shown here is derived from an EMBL/GenBank/DDBJ whole genome shotgun (WGS) entry which is preliminary data.</text>
</comment>
<proteinExistence type="predicted"/>
<organism evidence="3 4">
    <name type="scientific">Ceratopteris richardii</name>
    <name type="common">Triangle waterfern</name>
    <dbReference type="NCBI Taxonomy" id="49495"/>
    <lineage>
        <taxon>Eukaryota</taxon>
        <taxon>Viridiplantae</taxon>
        <taxon>Streptophyta</taxon>
        <taxon>Embryophyta</taxon>
        <taxon>Tracheophyta</taxon>
        <taxon>Polypodiopsida</taxon>
        <taxon>Polypodiidae</taxon>
        <taxon>Polypodiales</taxon>
        <taxon>Pteridineae</taxon>
        <taxon>Pteridaceae</taxon>
        <taxon>Parkerioideae</taxon>
        <taxon>Ceratopteris</taxon>
    </lineage>
</organism>
<feature type="region of interest" description="Disordered" evidence="1">
    <location>
        <begin position="195"/>
        <end position="217"/>
    </location>
</feature>
<evidence type="ECO:0000313" key="3">
    <source>
        <dbReference type="EMBL" id="KAH7387967.1"/>
    </source>
</evidence>
<dbReference type="SMART" id="SM01162">
    <property type="entry name" value="DUF1771"/>
    <property type="match status" value="1"/>
</dbReference>
<dbReference type="InterPro" id="IPR036063">
    <property type="entry name" value="Smr_dom_sf"/>
</dbReference>
<dbReference type="InterPro" id="IPR013899">
    <property type="entry name" value="DUF1771"/>
</dbReference>
<feature type="region of interest" description="Disordered" evidence="1">
    <location>
        <begin position="1"/>
        <end position="24"/>
    </location>
</feature>
<sequence length="404" mass="44281">MAQRRAHPHQGWSALTRAHRDAPSLQDPVIPSFSPELSVPDPSEFVPLSVHTPPPDSLPILTFAGVVKTPAKTIPGDFCSDSAPCSTVAPIHGASDADIGPETDAIKRLHGEAVARLHALHDWADVALISDILQSLNLDEDSASAFLISMADDNIQRLSAAPDHVECVSCLQETEKKKKNCLRICSTDEAFHDLDAEGSEDSDNRESSLSTSNSVPIEPEWEDDDLYISSRRNALKMSRISGKHSRGAYRAFVNGDHSRAKLLSKQAREERLEADKLHAEAAKKILVARNAEPSQDPWQLDLHGLHIKEAVAALQERLLAIETGILDSLYLQDGVLSSREKILKKSVFQAHSMRNELKVITGVGKHSRGDGSLPVAVRNFLIQKGYNFEEVKPGVVGVRPKFHL</sequence>
<accession>A0A8T2SYT8</accession>
<evidence type="ECO:0000313" key="4">
    <source>
        <dbReference type="Proteomes" id="UP000825935"/>
    </source>
</evidence>
<dbReference type="SMART" id="SM00463">
    <property type="entry name" value="SMR"/>
    <property type="match status" value="1"/>
</dbReference>
<dbReference type="SUPFAM" id="SSF160443">
    <property type="entry name" value="SMR domain-like"/>
    <property type="match status" value="1"/>
</dbReference>
<protein>
    <recommendedName>
        <fullName evidence="2">Smr domain-containing protein</fullName>
    </recommendedName>
</protein>
<name>A0A8T2SYT8_CERRI</name>
<dbReference type="Proteomes" id="UP000825935">
    <property type="component" value="Chromosome 16"/>
</dbReference>
<dbReference type="PANTHER" id="PTHR47812">
    <property type="entry name" value="SMR (SMALL MUTS RELATED) DOMAIN-CONTAINING PROTEIN"/>
    <property type="match status" value="1"/>
</dbReference>
<dbReference type="Pfam" id="PF08590">
    <property type="entry name" value="DUF1771"/>
    <property type="match status" value="1"/>
</dbReference>
<dbReference type="AlphaFoldDB" id="A0A8T2SYT8"/>
<dbReference type="PROSITE" id="PS50828">
    <property type="entry name" value="SMR"/>
    <property type="match status" value="1"/>
</dbReference>
<feature type="domain" description="Smr" evidence="2">
    <location>
        <begin position="300"/>
        <end position="401"/>
    </location>
</feature>
<keyword evidence="4" id="KW-1185">Reference proteome</keyword>